<gene>
    <name evidence="7" type="primary">ispF</name>
    <name evidence="10" type="ORF">D8S85_09320</name>
</gene>
<dbReference type="GO" id="GO:0008685">
    <property type="term" value="F:2-C-methyl-D-erythritol 2,4-cyclodiphosphate synthase activity"/>
    <property type="evidence" value="ECO:0007669"/>
    <property type="project" value="UniProtKB-UniRule"/>
</dbReference>
<feature type="site" description="Transition state stabilizer" evidence="7">
    <location>
        <position position="135"/>
    </location>
</feature>
<feature type="binding site" evidence="7">
    <location>
        <begin position="63"/>
        <end position="67"/>
    </location>
    <ligand>
        <name>4-CDP-2-C-methyl-D-erythritol 2-phosphate</name>
        <dbReference type="ChEBI" id="CHEBI:57919"/>
    </ligand>
</feature>
<feature type="domain" description="2-C-methyl-D-erythritol 2,4-cyclodiphosphate synthase" evidence="9">
    <location>
        <begin position="3"/>
        <end position="156"/>
    </location>
</feature>
<feature type="binding site" evidence="7">
    <location>
        <position position="44"/>
    </location>
    <ligand>
        <name>a divalent metal cation</name>
        <dbReference type="ChEBI" id="CHEBI:60240"/>
    </ligand>
</feature>
<dbReference type="Pfam" id="PF02542">
    <property type="entry name" value="YgbB"/>
    <property type="match status" value="1"/>
</dbReference>
<dbReference type="Proteomes" id="UP000270673">
    <property type="component" value="Chromosome"/>
</dbReference>
<dbReference type="InterPro" id="IPR036571">
    <property type="entry name" value="MECDP_synthase_sf"/>
</dbReference>
<evidence type="ECO:0000256" key="3">
    <source>
        <dbReference type="ARBA" id="ARBA00012579"/>
    </source>
</evidence>
<evidence type="ECO:0000256" key="6">
    <source>
        <dbReference type="ARBA" id="ARBA00023239"/>
    </source>
</evidence>
<dbReference type="NCBIfam" id="TIGR00151">
    <property type="entry name" value="ispF"/>
    <property type="match status" value="1"/>
</dbReference>
<feature type="site" description="Transition state stabilizer" evidence="7">
    <location>
        <position position="36"/>
    </location>
</feature>
<evidence type="ECO:0000256" key="4">
    <source>
        <dbReference type="ARBA" id="ARBA00022723"/>
    </source>
</evidence>
<dbReference type="InterPro" id="IPR020555">
    <property type="entry name" value="MECDP_synthase_CS"/>
</dbReference>
<dbReference type="UniPathway" id="UPA00056">
    <property type="reaction ID" value="UER00095"/>
</dbReference>
<dbReference type="Gene3D" id="3.30.1330.50">
    <property type="entry name" value="2-C-methyl-D-erythritol 2,4-cyclodiphosphate synthase"/>
    <property type="match status" value="1"/>
</dbReference>
<keyword evidence="6 7" id="KW-0456">Lyase</keyword>
<evidence type="ECO:0000313" key="10">
    <source>
        <dbReference type="EMBL" id="AZS31972.1"/>
    </source>
</evidence>
<dbReference type="InterPro" id="IPR003526">
    <property type="entry name" value="MECDP_synthase"/>
</dbReference>
<evidence type="ECO:0000259" key="9">
    <source>
        <dbReference type="Pfam" id="PF02542"/>
    </source>
</evidence>
<evidence type="ECO:0000256" key="5">
    <source>
        <dbReference type="ARBA" id="ARBA00023229"/>
    </source>
</evidence>
<dbReference type="GO" id="GO:0016114">
    <property type="term" value="P:terpenoid biosynthetic process"/>
    <property type="evidence" value="ECO:0007669"/>
    <property type="project" value="InterPro"/>
</dbReference>
<comment type="catalytic activity">
    <reaction evidence="1 7 8">
        <text>4-CDP-2-C-methyl-D-erythritol 2-phosphate = 2-C-methyl-D-erythritol 2,4-cyclic diphosphate + CMP</text>
        <dbReference type="Rhea" id="RHEA:23864"/>
        <dbReference type="ChEBI" id="CHEBI:57919"/>
        <dbReference type="ChEBI" id="CHEBI:58483"/>
        <dbReference type="ChEBI" id="CHEBI:60377"/>
        <dbReference type="EC" id="4.6.1.12"/>
    </reaction>
</comment>
<dbReference type="PROSITE" id="PS01350">
    <property type="entry name" value="ISPF"/>
    <property type="match status" value="1"/>
</dbReference>
<dbReference type="EMBL" id="CP032819">
    <property type="protein sequence ID" value="AZS31972.1"/>
    <property type="molecule type" value="Genomic_DNA"/>
</dbReference>
<name>A0A3S9VZK0_9BACT</name>
<keyword evidence="5 7" id="KW-0414">Isoprene biosynthesis</keyword>
<feature type="binding site" evidence="7">
    <location>
        <position position="144"/>
    </location>
    <ligand>
        <name>4-CDP-2-C-methyl-D-erythritol 2-phosphate</name>
        <dbReference type="ChEBI" id="CHEBI:57919"/>
    </ligand>
</feature>
<evidence type="ECO:0000256" key="2">
    <source>
        <dbReference type="ARBA" id="ARBA00004709"/>
    </source>
</evidence>
<feature type="binding site" evidence="7">
    <location>
        <begin position="36"/>
        <end position="37"/>
    </location>
    <ligand>
        <name>4-CDP-2-C-methyl-D-erythritol 2-phosphate</name>
        <dbReference type="ChEBI" id="CHEBI:57919"/>
    </ligand>
</feature>
<dbReference type="RefSeq" id="WP_106625054.1">
    <property type="nucleotide sequence ID" value="NZ_CP032819.1"/>
</dbReference>
<comment type="function">
    <text evidence="7">Involved in the biosynthesis of isopentenyl diphosphate (IPP) and dimethylallyl diphosphate (DMAPP), two major building blocks of isoprenoid compounds. Catalyzes the conversion of 4-diphosphocytidyl-2-C-methyl-D-erythritol 2-phosphate (CDP-ME2P) to 2-C-methyl-D-erythritol 2,4-cyclodiphosphate (ME-CPP) with a corresponding release of cytidine 5-monophosphate (CMP).</text>
</comment>
<reference evidence="10 11" key="1">
    <citation type="submission" date="2018-10" db="EMBL/GenBank/DDBJ databases">
        <title>Butyricimonas faecalis sp. nov., isolated from human faeces and emended description of the genus Butyricimonas.</title>
        <authorList>
            <person name="Le Roy T."/>
            <person name="Van der Smissen P."/>
            <person name="Paquot A."/>
            <person name="Delzenne N."/>
            <person name="Muccioli G."/>
            <person name="Collet J.-F."/>
            <person name="Cani P.D."/>
        </authorList>
    </citation>
    <scope>NUCLEOTIDE SEQUENCE [LARGE SCALE GENOMIC DNA]</scope>
    <source>
        <strain evidence="10 11">H184</strain>
    </source>
</reference>
<evidence type="ECO:0000256" key="1">
    <source>
        <dbReference type="ARBA" id="ARBA00000200"/>
    </source>
</evidence>
<evidence type="ECO:0000256" key="8">
    <source>
        <dbReference type="RuleBase" id="RU004395"/>
    </source>
</evidence>
<feature type="binding site" evidence="7">
    <location>
        <begin position="58"/>
        <end position="60"/>
    </location>
    <ligand>
        <name>4-CDP-2-C-methyl-D-erythritol 2-phosphate</name>
        <dbReference type="ChEBI" id="CHEBI:57919"/>
    </ligand>
</feature>
<dbReference type="PANTHER" id="PTHR43181">
    <property type="entry name" value="2-C-METHYL-D-ERYTHRITOL 2,4-CYCLODIPHOSPHATE SYNTHASE, CHLOROPLASTIC"/>
    <property type="match status" value="1"/>
</dbReference>
<dbReference type="AlphaFoldDB" id="A0A3S9VZK0"/>
<keyword evidence="11" id="KW-1185">Reference proteome</keyword>
<dbReference type="GO" id="GO:0046872">
    <property type="term" value="F:metal ion binding"/>
    <property type="evidence" value="ECO:0007669"/>
    <property type="project" value="UniProtKB-KW"/>
</dbReference>
<comment type="caution">
    <text evidence="7">Lacks conserved residue(s) required for the propagation of feature annotation.</text>
</comment>
<comment type="subunit">
    <text evidence="7">Homotrimer.</text>
</comment>
<evidence type="ECO:0000256" key="7">
    <source>
        <dbReference type="HAMAP-Rule" id="MF_00107"/>
    </source>
</evidence>
<feature type="binding site" evidence="7">
    <location>
        <position position="12"/>
    </location>
    <ligand>
        <name>a divalent metal cation</name>
        <dbReference type="ChEBI" id="CHEBI:60240"/>
    </ligand>
</feature>
<dbReference type="CDD" id="cd00554">
    <property type="entry name" value="MECDP_synthase"/>
    <property type="match status" value="1"/>
</dbReference>
<dbReference type="KEGG" id="buy:D8S85_09320"/>
<feature type="binding site" evidence="7">
    <location>
        <position position="10"/>
    </location>
    <ligand>
        <name>a divalent metal cation</name>
        <dbReference type="ChEBI" id="CHEBI:60240"/>
    </ligand>
</feature>
<keyword evidence="4 7" id="KW-0479">Metal-binding</keyword>
<dbReference type="SUPFAM" id="SSF69765">
    <property type="entry name" value="IpsF-like"/>
    <property type="match status" value="1"/>
</dbReference>
<comment type="similarity">
    <text evidence="7 8">Belongs to the IspF family.</text>
</comment>
<dbReference type="OrthoDB" id="9804336at2"/>
<comment type="cofactor">
    <cofactor evidence="7">
        <name>a divalent metal cation</name>
        <dbReference type="ChEBI" id="CHEBI:60240"/>
    </cofactor>
    <text evidence="7">Binds 1 divalent metal cation per subunit.</text>
</comment>
<dbReference type="HAMAP" id="MF_00107">
    <property type="entry name" value="IspF"/>
    <property type="match status" value="1"/>
</dbReference>
<dbReference type="PANTHER" id="PTHR43181:SF1">
    <property type="entry name" value="2-C-METHYL-D-ERYTHRITOL 2,4-CYCLODIPHOSPHATE SYNTHASE, CHLOROPLASTIC"/>
    <property type="match status" value="1"/>
</dbReference>
<comment type="pathway">
    <text evidence="2 7">Isoprenoid biosynthesis; isopentenyl diphosphate biosynthesis via DXP pathway; isopentenyl diphosphate from 1-deoxy-D-xylulose 5-phosphate: step 4/6.</text>
</comment>
<dbReference type="GO" id="GO:0019288">
    <property type="term" value="P:isopentenyl diphosphate biosynthetic process, methylerythritol 4-phosphate pathway"/>
    <property type="evidence" value="ECO:0007669"/>
    <property type="project" value="UniProtKB-UniRule"/>
</dbReference>
<evidence type="ECO:0000313" key="11">
    <source>
        <dbReference type="Proteomes" id="UP000270673"/>
    </source>
</evidence>
<accession>A0A3S9VZK0</accession>
<protein>
    <recommendedName>
        <fullName evidence="3 7">2-C-methyl-D-erythritol 2,4-cyclodiphosphate synthase</fullName>
        <shortName evidence="7">MECDP-synthase</shortName>
        <shortName evidence="7">MECPP-synthase</shortName>
        <shortName evidence="7">MECPS</shortName>
        <ecNumber evidence="3 7">4.6.1.12</ecNumber>
    </recommendedName>
</protein>
<feature type="binding site" evidence="7">
    <location>
        <position position="141"/>
    </location>
    <ligand>
        <name>4-CDP-2-C-methyl-D-erythritol 2-phosphate</name>
        <dbReference type="ChEBI" id="CHEBI:57919"/>
    </ligand>
</feature>
<proteinExistence type="inferred from homology"/>
<dbReference type="FunFam" id="3.30.1330.50:FF:000003">
    <property type="entry name" value="2-C-methyl-D-erythritol 2,4-cyclodiphosphate synthase"/>
    <property type="match status" value="1"/>
</dbReference>
<feature type="binding site" evidence="7">
    <location>
        <begin position="10"/>
        <end position="12"/>
    </location>
    <ligand>
        <name>4-CDP-2-C-methyl-D-erythritol 2-phosphate</name>
        <dbReference type="ChEBI" id="CHEBI:57919"/>
    </ligand>
</feature>
<organism evidence="10 11">
    <name type="scientific">Butyricimonas faecalis</name>
    <dbReference type="NCBI Taxonomy" id="2093856"/>
    <lineage>
        <taxon>Bacteria</taxon>
        <taxon>Pseudomonadati</taxon>
        <taxon>Bacteroidota</taxon>
        <taxon>Bacteroidia</taxon>
        <taxon>Bacteroidales</taxon>
        <taxon>Odoribacteraceae</taxon>
        <taxon>Butyricimonas</taxon>
    </lineage>
</organism>
<dbReference type="EC" id="4.6.1.12" evidence="3 7"/>
<feature type="binding site" evidence="7">
    <location>
        <begin position="134"/>
        <end position="137"/>
    </location>
    <ligand>
        <name>4-CDP-2-C-methyl-D-erythritol 2-phosphate</name>
        <dbReference type="ChEBI" id="CHEBI:57919"/>
    </ligand>
</feature>
<sequence length="159" mass="17429">MKIKTGIGIDIHRLEPGLDFWLGGIKLEHEKGCVAHSDGDVLIHAICDALLGAAGLDDIGVYFPDTDPAYKGIDSKILLKKVIDMIEDKGFAIGNIDCVVCLQRPKIKMRTLEMRECLSEIMGIDVDEITIKATTTEKLGFEGREEGVSAYVTVLIIKL</sequence>